<keyword evidence="2" id="KW-1185">Reference proteome</keyword>
<evidence type="ECO:0000313" key="1">
    <source>
        <dbReference type="EMBL" id="MEB3369966.1"/>
    </source>
</evidence>
<accession>A0ABU6AEJ7</accession>
<reference evidence="1 2" key="1">
    <citation type="submission" date="2023-10" db="EMBL/GenBank/DDBJ databases">
        <title>Saccharopolyspora sp. nov., isolated from mangrove soil.</title>
        <authorList>
            <person name="Lu Y."/>
            <person name="Liu W."/>
        </authorList>
    </citation>
    <scope>NUCLEOTIDE SEQUENCE [LARGE SCALE GENOMIC DNA]</scope>
    <source>
        <strain evidence="1 2">S2-29</strain>
    </source>
</reference>
<dbReference type="Proteomes" id="UP001327093">
    <property type="component" value="Unassembled WGS sequence"/>
</dbReference>
<name>A0ABU6AEJ7_9PSEU</name>
<sequence length="64" mass="6990">MLFGDRVLTISTVRRGHRPRWAANREDGVVVRPGRNVRRHRMTDDPAAALAEVLSGVLDLGGAA</sequence>
<proteinExistence type="predicted"/>
<dbReference type="EMBL" id="JAWLNX010000015">
    <property type="protein sequence ID" value="MEB3369966.1"/>
    <property type="molecule type" value="Genomic_DNA"/>
</dbReference>
<protein>
    <submittedName>
        <fullName evidence="1">Uncharacterized protein</fullName>
    </submittedName>
</protein>
<evidence type="ECO:0000313" key="2">
    <source>
        <dbReference type="Proteomes" id="UP001327093"/>
    </source>
</evidence>
<comment type="caution">
    <text evidence="1">The sequence shown here is derived from an EMBL/GenBank/DDBJ whole genome shotgun (WGS) entry which is preliminary data.</text>
</comment>
<gene>
    <name evidence="1" type="ORF">R4I43_21385</name>
</gene>
<organism evidence="1 2">
    <name type="scientific">Saccharopolyspora mangrovi</name>
    <dbReference type="NCBI Taxonomy" id="3082379"/>
    <lineage>
        <taxon>Bacteria</taxon>
        <taxon>Bacillati</taxon>
        <taxon>Actinomycetota</taxon>
        <taxon>Actinomycetes</taxon>
        <taxon>Pseudonocardiales</taxon>
        <taxon>Pseudonocardiaceae</taxon>
        <taxon>Saccharopolyspora</taxon>
    </lineage>
</organism>
<dbReference type="RefSeq" id="WP_324267447.1">
    <property type="nucleotide sequence ID" value="NZ_JAWLNX010000015.1"/>
</dbReference>